<name>A0A3Q2Z4T6_HIPCM</name>
<dbReference type="InterPro" id="IPR056072">
    <property type="entry name" value="SNTX_MACPF/CDC-like_dom"/>
</dbReference>
<comment type="similarity">
    <text evidence="2">Belongs to the SNTX/VTX toxin family.</text>
</comment>
<dbReference type="GO" id="GO:0090729">
    <property type="term" value="F:toxin activity"/>
    <property type="evidence" value="ECO:0007669"/>
    <property type="project" value="UniProtKB-KW"/>
</dbReference>
<feature type="domain" description="B30.2/SPRY" evidence="7">
    <location>
        <begin position="504"/>
        <end position="702"/>
    </location>
</feature>
<keyword evidence="3" id="KW-0964">Secreted</keyword>
<dbReference type="InterPro" id="IPR001870">
    <property type="entry name" value="B30.2/SPRY"/>
</dbReference>
<dbReference type="Pfam" id="PF24674">
    <property type="entry name" value="MACPF_SNTX"/>
    <property type="match status" value="1"/>
</dbReference>
<evidence type="ECO:0000256" key="6">
    <source>
        <dbReference type="ARBA" id="ARBA00022852"/>
    </source>
</evidence>
<dbReference type="Gene3D" id="2.60.120.920">
    <property type="match status" value="1"/>
</dbReference>
<dbReference type="InterPro" id="IPR003877">
    <property type="entry name" value="SPRY_dom"/>
</dbReference>
<dbReference type="SUPFAM" id="SSF49899">
    <property type="entry name" value="Concanavalin A-like lectins/glucanases"/>
    <property type="match status" value="1"/>
</dbReference>
<dbReference type="Ensembl" id="ENSHCOT00000022049.1">
    <property type="protein sequence ID" value="ENSHCOP00000026662.1"/>
    <property type="gene ID" value="ENSHCOG00000018281.1"/>
</dbReference>
<dbReference type="GO" id="GO:0031640">
    <property type="term" value="P:killing of cells of another organism"/>
    <property type="evidence" value="ECO:0007669"/>
    <property type="project" value="UniProtKB-KW"/>
</dbReference>
<dbReference type="InterPro" id="IPR006574">
    <property type="entry name" value="PRY"/>
</dbReference>
<dbReference type="Pfam" id="PF13765">
    <property type="entry name" value="PRY"/>
    <property type="match status" value="1"/>
</dbReference>
<keyword evidence="5" id="KW-0354">Hemolysis</keyword>
<keyword evidence="9" id="KW-1185">Reference proteome</keyword>
<dbReference type="PANTHER" id="PTHR31594">
    <property type="entry name" value="AIG1-TYPE G DOMAIN-CONTAINING PROTEIN"/>
    <property type="match status" value="1"/>
</dbReference>
<comment type="subcellular location">
    <subcellularLocation>
        <location evidence="1">Secreted</location>
    </subcellularLocation>
</comment>
<dbReference type="InterPro" id="IPR040581">
    <property type="entry name" value="Thioredoxin_11"/>
</dbReference>
<dbReference type="Pfam" id="PF18078">
    <property type="entry name" value="Thioredoxin_11"/>
    <property type="match status" value="1"/>
</dbReference>
<dbReference type="Pfam" id="PF00622">
    <property type="entry name" value="SPRY"/>
    <property type="match status" value="1"/>
</dbReference>
<reference evidence="8" key="2">
    <citation type="submission" date="2025-09" db="UniProtKB">
        <authorList>
            <consortium name="Ensembl"/>
        </authorList>
    </citation>
    <scope>IDENTIFICATION</scope>
</reference>
<dbReference type="SMART" id="SM00589">
    <property type="entry name" value="PRY"/>
    <property type="match status" value="1"/>
</dbReference>
<dbReference type="PRINTS" id="PR01407">
    <property type="entry name" value="BUTYPHLNCDUF"/>
</dbReference>
<dbReference type="GO" id="GO:0005576">
    <property type="term" value="C:extracellular region"/>
    <property type="evidence" value="ECO:0007669"/>
    <property type="project" value="UniProtKB-SubCell"/>
</dbReference>
<proteinExistence type="inferred from homology"/>
<keyword evidence="6" id="KW-0204">Cytolysis</keyword>
<evidence type="ECO:0000256" key="3">
    <source>
        <dbReference type="ARBA" id="ARBA00022525"/>
    </source>
</evidence>
<dbReference type="InterPro" id="IPR043136">
    <property type="entry name" value="B30.2/SPRY_sf"/>
</dbReference>
<dbReference type="Proteomes" id="UP000264820">
    <property type="component" value="Unplaced"/>
</dbReference>
<evidence type="ECO:0000256" key="1">
    <source>
        <dbReference type="ARBA" id="ARBA00004613"/>
    </source>
</evidence>
<accession>A0A3Q2Z4T6</accession>
<organism evidence="8 9">
    <name type="scientific">Hippocampus comes</name>
    <name type="common">Tiger tail seahorse</name>
    <dbReference type="NCBI Taxonomy" id="109280"/>
    <lineage>
        <taxon>Eukaryota</taxon>
        <taxon>Metazoa</taxon>
        <taxon>Chordata</taxon>
        <taxon>Craniata</taxon>
        <taxon>Vertebrata</taxon>
        <taxon>Euteleostomi</taxon>
        <taxon>Actinopterygii</taxon>
        <taxon>Neopterygii</taxon>
        <taxon>Teleostei</taxon>
        <taxon>Neoteleostei</taxon>
        <taxon>Acanthomorphata</taxon>
        <taxon>Syngnathiaria</taxon>
        <taxon>Syngnathiformes</taxon>
        <taxon>Syngnathoidei</taxon>
        <taxon>Syngnathidae</taxon>
        <taxon>Hippocampus</taxon>
    </lineage>
</organism>
<evidence type="ECO:0000313" key="9">
    <source>
        <dbReference type="Proteomes" id="UP000264820"/>
    </source>
</evidence>
<dbReference type="InterPro" id="IPR048997">
    <property type="entry name" value="Stonustoxin-like_helical"/>
</dbReference>
<evidence type="ECO:0000256" key="4">
    <source>
        <dbReference type="ARBA" id="ARBA00022656"/>
    </source>
</evidence>
<keyword evidence="4" id="KW-0800">Toxin</keyword>
<protein>
    <submittedName>
        <fullName evidence="8">Stonustoxin subunit alpha-like</fullName>
    </submittedName>
</protein>
<evidence type="ECO:0000259" key="7">
    <source>
        <dbReference type="PROSITE" id="PS50188"/>
    </source>
</evidence>
<dbReference type="PROSITE" id="PS50188">
    <property type="entry name" value="B302_SPRY"/>
    <property type="match status" value="1"/>
</dbReference>
<evidence type="ECO:0000256" key="5">
    <source>
        <dbReference type="ARBA" id="ARBA00022735"/>
    </source>
</evidence>
<dbReference type="InterPro" id="IPR003879">
    <property type="entry name" value="Butyrophylin_SPRY"/>
</dbReference>
<dbReference type="GeneTree" id="ENSGT00390000014380"/>
<evidence type="ECO:0000313" key="8">
    <source>
        <dbReference type="Ensembl" id="ENSHCOP00000026662.1"/>
    </source>
</evidence>
<dbReference type="PANTHER" id="PTHR31594:SF16">
    <property type="entry name" value="SI:CH211-281L24.3"/>
    <property type="match status" value="1"/>
</dbReference>
<dbReference type="Pfam" id="PF21109">
    <property type="entry name" value="Stonustoxin_helical"/>
    <property type="match status" value="1"/>
</dbReference>
<dbReference type="AlphaFoldDB" id="A0A3Q2Z4T6"/>
<sequence length="710" mass="79190">MSETLKLSALGQPFTLGMLYNACKDELMPGFTLWDKDALDNQTSTSTQKSSSFKITASDTMESRSSLLDVEASLNMSFMGGLVEVGGSAKYLNDQKKFKNQSRVTFQYKATTTFKQLSLPALGPLTSQQKQIIEKGRATHLVTGILYGANAVFVFDSEKVEASSVQDLQGSMQAVIKKIPTFKIEGSAKIHLSEEEKNLTNKFTCTFFGDLILEKNPATFVQAVETYCELPTLLADMNNNAPLAVWLYPLSLLHDKAATLIQDLSVALSRKIQQAMEDENEVKMRCNDSLYSSVAQDFPIIRKNIASFQKLCSFYKASLQLALSSKLPSIREGKEDESALAKVFDEGARSPFRREHLNRWLENKERDINVIRSCVDMMTENSNAYVVRTKSELDRVVLSAGVSNVLCYVFTDLDSNDPCLDSMAKYLDTSALGGTQNEYQSFSNEVVVQLRENARTFLKYARPLRRSASVKFLITAMPNSKYKGSSIYHYQDGLLVSDKFTVPAVPPVETITDRNHLIWYATELTLDDNTVNKNLTLSEENQKVTYGSARSYPSSTERFVDHPQVLCKEALSGRHYWEVEWRGHVVVAAAYSTTPRKNQGFFLHHFTNLNSSWGMHVNGQFQIQIAMGLGNIPVKSYSLSGAQKVGMFLDYAAGTLSVYGVSGNKLNHVFTFEIAFDQELYPASGNGKGSILSEPPLGSRYLCRCLGRQT</sequence>
<dbReference type="InterPro" id="IPR013320">
    <property type="entry name" value="ConA-like_dom_sf"/>
</dbReference>
<dbReference type="InterPro" id="IPR052090">
    <property type="entry name" value="Cytolytic_pore-forming_toxin"/>
</dbReference>
<reference evidence="8" key="1">
    <citation type="submission" date="2025-08" db="UniProtKB">
        <authorList>
            <consortium name="Ensembl"/>
        </authorList>
    </citation>
    <scope>IDENTIFICATION</scope>
</reference>
<evidence type="ECO:0000256" key="2">
    <source>
        <dbReference type="ARBA" id="ARBA00006480"/>
    </source>
</evidence>